<protein>
    <submittedName>
        <fullName evidence="1">Conjugal transfer coupling protein TraG</fullName>
    </submittedName>
</protein>
<evidence type="ECO:0000313" key="2">
    <source>
        <dbReference type="Proteomes" id="UP000019801"/>
    </source>
</evidence>
<dbReference type="Proteomes" id="UP000019801">
    <property type="component" value="Chromosome I"/>
</dbReference>
<accession>X5MI70</accession>
<proteinExistence type="predicted"/>
<organism evidence="1 2">
    <name type="scientific">Bartonella henselae</name>
    <name type="common">Rochalimaea henselae</name>
    <dbReference type="NCBI Taxonomy" id="38323"/>
    <lineage>
        <taxon>Bacteria</taxon>
        <taxon>Pseudomonadati</taxon>
        <taxon>Pseudomonadota</taxon>
        <taxon>Alphaproteobacteria</taxon>
        <taxon>Hyphomicrobiales</taxon>
        <taxon>Bartonellaceae</taxon>
        <taxon>Bartonella</taxon>
    </lineage>
</organism>
<name>X5MI70_BARHN</name>
<evidence type="ECO:0000313" key="1">
    <source>
        <dbReference type="EMBL" id="CDO47380.1"/>
    </source>
</evidence>
<sequence>MSTFLNAKITADGNYKKRVLFISDEVDLHGYRNILKGRSFPPPPKDAPK</sequence>
<dbReference type="EMBL" id="HG969191">
    <property type="protein sequence ID" value="CDO47380.1"/>
    <property type="molecule type" value="Genomic_DNA"/>
</dbReference>
<dbReference type="AlphaFoldDB" id="X5MI70"/>
<dbReference type="PATRIC" id="fig|38323.4.peg.1505"/>
<reference evidence="2" key="1">
    <citation type="submission" date="2013-11" db="EMBL/GenBank/DDBJ databases">
        <title>Genome sequencing of Bartonella spp. isolated from human blood.</title>
        <authorList>
            <person name="Raoult D."/>
        </authorList>
    </citation>
    <scope>NUCLEOTIDE SEQUENCE</scope>
    <source>
        <strain evidence="2">BM1374165</strain>
    </source>
</reference>
<dbReference type="KEGG" id="bhs:BM1374165_01398"/>
<gene>
    <name evidence="1" type="primary">traG1_2</name>
    <name evidence="1" type="ORF">BM1374165_01398</name>
</gene>